<gene>
    <name evidence="9" type="primary">fabD</name>
    <name evidence="9" type="ORF">JDN41_08030</name>
</gene>
<dbReference type="PANTHER" id="PTHR42681:SF1">
    <property type="entry name" value="MALONYL-COA-ACYL CARRIER PROTEIN TRANSACYLASE, MITOCHONDRIAL"/>
    <property type="match status" value="1"/>
</dbReference>
<dbReference type="GO" id="GO:0005829">
    <property type="term" value="C:cytosol"/>
    <property type="evidence" value="ECO:0007669"/>
    <property type="project" value="TreeGrafter"/>
</dbReference>
<evidence type="ECO:0000256" key="7">
    <source>
        <dbReference type="PIRSR" id="PIRSR000446-1"/>
    </source>
</evidence>
<comment type="caution">
    <text evidence="9">The sequence shown here is derived from an EMBL/GenBank/DDBJ whole genome shotgun (WGS) entry which is preliminary data.</text>
</comment>
<dbReference type="InterPro" id="IPR004410">
    <property type="entry name" value="Malonyl_CoA-ACP_transAc_FabD"/>
</dbReference>
<dbReference type="InterPro" id="IPR014043">
    <property type="entry name" value="Acyl_transferase_dom"/>
</dbReference>
<keyword evidence="4 6" id="KW-0012">Acyltransferase</keyword>
<feature type="active site" evidence="7">
    <location>
        <position position="203"/>
    </location>
</feature>
<evidence type="ECO:0000313" key="10">
    <source>
        <dbReference type="Proteomes" id="UP000623250"/>
    </source>
</evidence>
<dbReference type="InterPro" id="IPR050858">
    <property type="entry name" value="Mal-CoA-ACP_Trans/PKS_FabD"/>
</dbReference>
<name>A0A8I1KH97_9HYPH</name>
<feature type="domain" description="Malonyl-CoA:ACP transacylase (MAT)" evidence="8">
    <location>
        <begin position="6"/>
        <end position="304"/>
    </location>
</feature>
<dbReference type="PANTHER" id="PTHR42681">
    <property type="entry name" value="MALONYL-COA-ACYL CARRIER PROTEIN TRANSACYLASE, MITOCHONDRIAL"/>
    <property type="match status" value="1"/>
</dbReference>
<evidence type="ECO:0000259" key="8">
    <source>
        <dbReference type="SMART" id="SM00827"/>
    </source>
</evidence>
<dbReference type="InterPro" id="IPR001227">
    <property type="entry name" value="Ac_transferase_dom_sf"/>
</dbReference>
<dbReference type="SMART" id="SM00827">
    <property type="entry name" value="PKS_AT"/>
    <property type="match status" value="1"/>
</dbReference>
<evidence type="ECO:0000256" key="6">
    <source>
        <dbReference type="PIRNR" id="PIRNR000446"/>
    </source>
</evidence>
<dbReference type="Pfam" id="PF00698">
    <property type="entry name" value="Acyl_transf_1"/>
    <property type="match status" value="1"/>
</dbReference>
<dbReference type="NCBIfam" id="TIGR00128">
    <property type="entry name" value="fabD"/>
    <property type="match status" value="1"/>
</dbReference>
<dbReference type="InterPro" id="IPR016035">
    <property type="entry name" value="Acyl_Trfase/lysoPLipase"/>
</dbReference>
<reference evidence="9 10" key="1">
    <citation type="submission" date="2020-12" db="EMBL/GenBank/DDBJ databases">
        <title>Revised draft genomes of Rhodomicrobium vannielii ATCC 17100 and Rhodomicrobium udaipurense JA643.</title>
        <authorList>
            <person name="Conners E.M."/>
            <person name="Davenport E.J."/>
            <person name="Bose A."/>
        </authorList>
    </citation>
    <scope>NUCLEOTIDE SEQUENCE [LARGE SCALE GENOMIC DNA]</scope>
    <source>
        <strain evidence="9 10">JA643</strain>
    </source>
</reference>
<dbReference type="RefSeq" id="WP_037239864.1">
    <property type="nucleotide sequence ID" value="NZ_JAEMUK010000014.1"/>
</dbReference>
<dbReference type="SUPFAM" id="SSF55048">
    <property type="entry name" value="Probable ACP-binding domain of malonyl-CoA ACP transacylase"/>
    <property type="match status" value="1"/>
</dbReference>
<evidence type="ECO:0000256" key="5">
    <source>
        <dbReference type="ARBA" id="ARBA00048462"/>
    </source>
</evidence>
<dbReference type="GO" id="GO:0006633">
    <property type="term" value="P:fatty acid biosynthetic process"/>
    <property type="evidence" value="ECO:0007669"/>
    <property type="project" value="TreeGrafter"/>
</dbReference>
<comment type="similarity">
    <text evidence="6">Belongs to the fabD family.</text>
</comment>
<dbReference type="EC" id="2.3.1.39" evidence="1 6"/>
<dbReference type="GO" id="GO:0004314">
    <property type="term" value="F:[acyl-carrier-protein] S-malonyltransferase activity"/>
    <property type="evidence" value="ECO:0007669"/>
    <property type="project" value="UniProtKB-EC"/>
</dbReference>
<evidence type="ECO:0000256" key="1">
    <source>
        <dbReference type="ARBA" id="ARBA00013258"/>
    </source>
</evidence>
<evidence type="ECO:0000256" key="2">
    <source>
        <dbReference type="ARBA" id="ARBA00018953"/>
    </source>
</evidence>
<dbReference type="SUPFAM" id="SSF52151">
    <property type="entry name" value="FabD/lysophospholipase-like"/>
    <property type="match status" value="1"/>
</dbReference>
<proteinExistence type="inferred from homology"/>
<dbReference type="PIRSF" id="PIRSF000446">
    <property type="entry name" value="Mct"/>
    <property type="match status" value="1"/>
</dbReference>
<keyword evidence="3 6" id="KW-0808">Transferase</keyword>
<dbReference type="InterPro" id="IPR024925">
    <property type="entry name" value="Malonyl_CoA-ACP_transAc"/>
</dbReference>
<dbReference type="Proteomes" id="UP000623250">
    <property type="component" value="Unassembled WGS sequence"/>
</dbReference>
<keyword evidence="10" id="KW-1185">Reference proteome</keyword>
<dbReference type="EMBL" id="JAEMUK010000014">
    <property type="protein sequence ID" value="MBJ7543505.1"/>
    <property type="molecule type" value="Genomic_DNA"/>
</dbReference>
<evidence type="ECO:0000256" key="4">
    <source>
        <dbReference type="ARBA" id="ARBA00023315"/>
    </source>
</evidence>
<accession>A0A8I1KH97</accession>
<dbReference type="AlphaFoldDB" id="A0A8I1KH97"/>
<dbReference type="Gene3D" id="3.40.366.10">
    <property type="entry name" value="Malonyl-Coenzyme A Acyl Carrier Protein, domain 2"/>
    <property type="match status" value="1"/>
</dbReference>
<evidence type="ECO:0000256" key="3">
    <source>
        <dbReference type="ARBA" id="ARBA00022679"/>
    </source>
</evidence>
<comment type="catalytic activity">
    <reaction evidence="5 6">
        <text>holo-[ACP] + malonyl-CoA = malonyl-[ACP] + CoA</text>
        <dbReference type="Rhea" id="RHEA:41792"/>
        <dbReference type="Rhea" id="RHEA-COMP:9623"/>
        <dbReference type="Rhea" id="RHEA-COMP:9685"/>
        <dbReference type="ChEBI" id="CHEBI:57287"/>
        <dbReference type="ChEBI" id="CHEBI:57384"/>
        <dbReference type="ChEBI" id="CHEBI:64479"/>
        <dbReference type="ChEBI" id="CHEBI:78449"/>
        <dbReference type="EC" id="2.3.1.39"/>
    </reaction>
</comment>
<evidence type="ECO:0000313" key="9">
    <source>
        <dbReference type="EMBL" id="MBJ7543505.1"/>
    </source>
</evidence>
<dbReference type="InterPro" id="IPR016036">
    <property type="entry name" value="Malonyl_transacylase_ACP-bd"/>
</dbReference>
<protein>
    <recommendedName>
        <fullName evidence="2 6">Malonyl CoA-acyl carrier protein transacylase</fullName>
        <ecNumber evidence="1 6">2.3.1.39</ecNumber>
    </recommendedName>
</protein>
<dbReference type="Gene3D" id="3.30.70.250">
    <property type="entry name" value="Malonyl-CoA ACP transacylase, ACP-binding"/>
    <property type="match status" value="1"/>
</dbReference>
<feature type="active site" evidence="7">
    <location>
        <position position="94"/>
    </location>
</feature>
<dbReference type="FunFam" id="3.30.70.250:FF:000001">
    <property type="entry name" value="Malonyl CoA-acyl carrier protein transacylase"/>
    <property type="match status" value="1"/>
</dbReference>
<organism evidence="9 10">
    <name type="scientific">Rhodomicrobium udaipurense</name>
    <dbReference type="NCBI Taxonomy" id="1202716"/>
    <lineage>
        <taxon>Bacteria</taxon>
        <taxon>Pseudomonadati</taxon>
        <taxon>Pseudomonadota</taxon>
        <taxon>Alphaproteobacteria</taxon>
        <taxon>Hyphomicrobiales</taxon>
        <taxon>Hyphomicrobiaceae</taxon>
        <taxon>Rhodomicrobium</taxon>
    </lineage>
</organism>
<sequence>MTFAFTFPGQGSQTVGMGQNLAQNYAVARAVFDEVDEALGEKLSAVMWEGPEAALTLTFNAQPALMAVSLAAFSVLKNEYGWEAIKPVYVAGHSLGEYSALAAVGVFSVADAARLLRLRGTAMQEAVPQGQGAMLALLGAEIDSATKLAAAAAEGEVAQVANDNAPGQIVISGSKAAMDRAAKLAPEYGIRRAVPLPVSAPFHCALMSPAAERMATALAALDLKIPEVPVVTNVTAAPVSDPSLIRSLLVEQVTGVVRWRESVAYMVDHGVATLFEVGAGKVLTGLAKRIRSEADARSVGTADDIKSFGDWLKARGEG</sequence>